<organism evidence="3 4">
    <name type="scientific">Sordaria brevicollis</name>
    <dbReference type="NCBI Taxonomy" id="83679"/>
    <lineage>
        <taxon>Eukaryota</taxon>
        <taxon>Fungi</taxon>
        <taxon>Dikarya</taxon>
        <taxon>Ascomycota</taxon>
        <taxon>Pezizomycotina</taxon>
        <taxon>Sordariomycetes</taxon>
        <taxon>Sordariomycetidae</taxon>
        <taxon>Sordariales</taxon>
        <taxon>Sordariaceae</taxon>
        <taxon>Sordaria</taxon>
    </lineage>
</organism>
<keyword evidence="2" id="KW-0472">Membrane</keyword>
<name>A0AAE0U5B3_SORBR</name>
<accession>A0AAE0U5B3</accession>
<evidence type="ECO:0000313" key="4">
    <source>
        <dbReference type="Proteomes" id="UP001281003"/>
    </source>
</evidence>
<dbReference type="AlphaFoldDB" id="A0AAE0U5B3"/>
<keyword evidence="4" id="KW-1185">Reference proteome</keyword>
<feature type="transmembrane region" description="Helical" evidence="2">
    <location>
        <begin position="37"/>
        <end position="57"/>
    </location>
</feature>
<evidence type="ECO:0000256" key="1">
    <source>
        <dbReference type="SAM" id="MobiDB-lite"/>
    </source>
</evidence>
<dbReference type="Proteomes" id="UP001281003">
    <property type="component" value="Unassembled WGS sequence"/>
</dbReference>
<protein>
    <submittedName>
        <fullName evidence="3">Uncharacterized protein</fullName>
    </submittedName>
</protein>
<evidence type="ECO:0000256" key="2">
    <source>
        <dbReference type="SAM" id="Phobius"/>
    </source>
</evidence>
<comment type="caution">
    <text evidence="3">The sequence shown here is derived from an EMBL/GenBank/DDBJ whole genome shotgun (WGS) entry which is preliminary data.</text>
</comment>
<reference evidence="3" key="1">
    <citation type="journal article" date="2023" name="Mol. Phylogenet. Evol.">
        <title>Genome-scale phylogeny and comparative genomics of the fungal order Sordariales.</title>
        <authorList>
            <person name="Hensen N."/>
            <person name="Bonometti L."/>
            <person name="Westerberg I."/>
            <person name="Brannstrom I.O."/>
            <person name="Guillou S."/>
            <person name="Cros-Aarteil S."/>
            <person name="Calhoun S."/>
            <person name="Haridas S."/>
            <person name="Kuo A."/>
            <person name="Mondo S."/>
            <person name="Pangilinan J."/>
            <person name="Riley R."/>
            <person name="LaButti K."/>
            <person name="Andreopoulos B."/>
            <person name="Lipzen A."/>
            <person name="Chen C."/>
            <person name="Yan M."/>
            <person name="Daum C."/>
            <person name="Ng V."/>
            <person name="Clum A."/>
            <person name="Steindorff A."/>
            <person name="Ohm R.A."/>
            <person name="Martin F."/>
            <person name="Silar P."/>
            <person name="Natvig D.O."/>
            <person name="Lalanne C."/>
            <person name="Gautier V."/>
            <person name="Ament-Velasquez S.L."/>
            <person name="Kruys A."/>
            <person name="Hutchinson M.I."/>
            <person name="Powell A.J."/>
            <person name="Barry K."/>
            <person name="Miller A.N."/>
            <person name="Grigoriev I.V."/>
            <person name="Debuchy R."/>
            <person name="Gladieux P."/>
            <person name="Hiltunen Thoren M."/>
            <person name="Johannesson H."/>
        </authorList>
    </citation>
    <scope>NUCLEOTIDE SEQUENCE</scope>
    <source>
        <strain evidence="3">FGSC 1904</strain>
    </source>
</reference>
<feature type="region of interest" description="Disordered" evidence="1">
    <location>
        <begin position="94"/>
        <end position="117"/>
    </location>
</feature>
<proteinExistence type="predicted"/>
<evidence type="ECO:0000313" key="3">
    <source>
        <dbReference type="EMBL" id="KAK3391491.1"/>
    </source>
</evidence>
<dbReference type="EMBL" id="JAUTDP010000013">
    <property type="protein sequence ID" value="KAK3391491.1"/>
    <property type="molecule type" value="Genomic_DNA"/>
</dbReference>
<sequence>MAEPTAVTASAVNKASSGDAVILVPTLHPVRRYPSMVLIALVWFWKGFIKFLINIAVPSTFVPTNKQRLKAAIATRQEIQKALISRASTSDIPIAAREPVQSDHGRSRRSSNHSLRTLVDPGSPIYSLLLNRSRLGTSKITDNGNDFELPPLEYVPPTPEDIKRWVGLSFEERRKIDDMSVNGLNWMEWDTAKQPLPSTRVRGLPKGIPEWSEEWSCYDLPEDPEYVPTSDNLRRWWGEATEDDRARINRICVEGLNWRR</sequence>
<gene>
    <name evidence="3" type="ORF">B0T20DRAFT_396967</name>
</gene>
<keyword evidence="2" id="KW-1133">Transmembrane helix</keyword>
<reference evidence="3" key="2">
    <citation type="submission" date="2023-07" db="EMBL/GenBank/DDBJ databases">
        <authorList>
            <consortium name="Lawrence Berkeley National Laboratory"/>
            <person name="Haridas S."/>
            <person name="Hensen N."/>
            <person name="Bonometti L."/>
            <person name="Westerberg I."/>
            <person name="Brannstrom I.O."/>
            <person name="Guillou S."/>
            <person name="Cros-Aarteil S."/>
            <person name="Calhoun S."/>
            <person name="Kuo A."/>
            <person name="Mondo S."/>
            <person name="Pangilinan J."/>
            <person name="Riley R."/>
            <person name="LaButti K."/>
            <person name="Andreopoulos B."/>
            <person name="Lipzen A."/>
            <person name="Chen C."/>
            <person name="Yanf M."/>
            <person name="Daum C."/>
            <person name="Ng V."/>
            <person name="Clum A."/>
            <person name="Steindorff A."/>
            <person name="Ohm R."/>
            <person name="Martin F."/>
            <person name="Silar P."/>
            <person name="Natvig D."/>
            <person name="Lalanne C."/>
            <person name="Gautier V."/>
            <person name="Ament-velasquez S.L."/>
            <person name="Kruys A."/>
            <person name="Hutchinson M.I."/>
            <person name="Powell A.J."/>
            <person name="Barry K."/>
            <person name="Miller A.N."/>
            <person name="Grigoriev I.V."/>
            <person name="Debuchy R."/>
            <person name="Gladieux P."/>
            <person name="Thoren M.H."/>
            <person name="Johannesson H."/>
        </authorList>
    </citation>
    <scope>NUCLEOTIDE SEQUENCE</scope>
    <source>
        <strain evidence="3">FGSC 1904</strain>
    </source>
</reference>
<keyword evidence="2" id="KW-0812">Transmembrane</keyword>